<gene>
    <name evidence="1" type="ORF">LX12_004058</name>
</gene>
<proteinExistence type="predicted"/>
<evidence type="ECO:0000313" key="2">
    <source>
        <dbReference type="Proteomes" id="UP001205740"/>
    </source>
</evidence>
<keyword evidence="2" id="KW-1185">Reference proteome</keyword>
<dbReference type="Proteomes" id="UP001205740">
    <property type="component" value="Unassembled WGS sequence"/>
</dbReference>
<dbReference type="Gene3D" id="1.10.357.10">
    <property type="entry name" value="Tetracycline Repressor, domain 2"/>
    <property type="match status" value="1"/>
</dbReference>
<reference evidence="1 2" key="1">
    <citation type="submission" date="2022-06" db="EMBL/GenBank/DDBJ databases">
        <title>Genomic Encyclopedia of Archaeal and Bacterial Type Strains, Phase II (KMG-II): from individual species to whole genera.</title>
        <authorList>
            <person name="Goeker M."/>
        </authorList>
    </citation>
    <scope>NUCLEOTIDE SEQUENCE [LARGE SCALE GENOMIC DNA]</scope>
    <source>
        <strain evidence="1 2">DSM 45037</strain>
    </source>
</reference>
<organism evidence="1 2">
    <name type="scientific">Williamsia serinedens</name>
    <dbReference type="NCBI Taxonomy" id="391736"/>
    <lineage>
        <taxon>Bacteria</taxon>
        <taxon>Bacillati</taxon>
        <taxon>Actinomycetota</taxon>
        <taxon>Actinomycetes</taxon>
        <taxon>Mycobacteriales</taxon>
        <taxon>Nocardiaceae</taxon>
        <taxon>Williamsia</taxon>
    </lineage>
</organism>
<sequence>MIGAADVSRATFYRHFAGTTELVAAAFAVVIPPAPTPPASGSVRARLTELVLSQARLIADVPATTTVLAWLSLGVDLDAGSLDRVRGAEGTEMLTLRERVADQFLRPFDEVLSTPDAVDLLGDVDRTVAMALLIGPLAMGRLSTLPSFDYDAAARAAVDGFIATHSRVG</sequence>
<protein>
    <submittedName>
        <fullName evidence="1">Transcriptional regulator, TetR family</fullName>
    </submittedName>
</protein>
<comment type="caution">
    <text evidence="1">The sequence shown here is derived from an EMBL/GenBank/DDBJ whole genome shotgun (WGS) entry which is preliminary data.</text>
</comment>
<evidence type="ECO:0000313" key="1">
    <source>
        <dbReference type="EMBL" id="MCP2162846.1"/>
    </source>
</evidence>
<accession>A0ABT1H6I1</accession>
<name>A0ABT1H6I1_9NOCA</name>
<dbReference type="EMBL" id="JAMTCG010000008">
    <property type="protein sequence ID" value="MCP2162846.1"/>
    <property type="molecule type" value="Genomic_DNA"/>
</dbReference>